<dbReference type="GO" id="GO:0005886">
    <property type="term" value="C:plasma membrane"/>
    <property type="evidence" value="ECO:0007669"/>
    <property type="project" value="TreeGrafter"/>
</dbReference>
<dbReference type="InterPro" id="IPR051599">
    <property type="entry name" value="Cell_Envelope_Assoc"/>
</dbReference>
<protein>
    <recommendedName>
        <fullName evidence="2">DUF218 domain-containing protein</fullName>
    </recommendedName>
</protein>
<dbReference type="AlphaFoldDB" id="A0A059KMD8"/>
<dbReference type="InterPro" id="IPR014729">
    <property type="entry name" value="Rossmann-like_a/b/a_fold"/>
</dbReference>
<feature type="transmembrane region" description="Helical" evidence="1">
    <location>
        <begin position="43"/>
        <end position="64"/>
    </location>
</feature>
<evidence type="ECO:0000259" key="2">
    <source>
        <dbReference type="Pfam" id="PF02698"/>
    </source>
</evidence>
<dbReference type="eggNOG" id="COG1434">
    <property type="taxonomic scope" value="Bacteria"/>
</dbReference>
<evidence type="ECO:0000313" key="3">
    <source>
        <dbReference type="EMBL" id="KDB52379.1"/>
    </source>
</evidence>
<dbReference type="InterPro" id="IPR003848">
    <property type="entry name" value="DUF218"/>
</dbReference>
<evidence type="ECO:0000256" key="1">
    <source>
        <dbReference type="SAM" id="Phobius"/>
    </source>
</evidence>
<proteinExistence type="predicted"/>
<name>A0A059KMD8_9BURK</name>
<keyword evidence="1" id="KW-0472">Membrane</keyword>
<evidence type="ECO:0000313" key="4">
    <source>
        <dbReference type="Proteomes" id="UP000026714"/>
    </source>
</evidence>
<sequence>MLDPSWKPTLSALLQPPASLLLMIPAGLWLQRRPDWRRWAGRLMIGTALLGLWLMCSSGTALWLQDRVLRPPPALNAPELRALMRSPKTPPSAIVVLGAGRHRLSPEYGSSMLTQQAMVRLHYGVWLARRTGQPLAYSGGVGWGQSGEVTEAETAARILMDDYGSRLRWTESRSRDTRQNAQQLVPLLEADGVRRIILVTHAVHMPRALRAFRDAAGTRMVIVPAPVAFITPDESGLLEWMPSAHGYRLTHDALHELLGLITRN</sequence>
<keyword evidence="1" id="KW-0812">Transmembrane</keyword>
<dbReference type="PANTHER" id="PTHR30336">
    <property type="entry name" value="INNER MEMBRANE PROTEIN, PROBABLE PERMEASE"/>
    <property type="match status" value="1"/>
</dbReference>
<keyword evidence="1" id="KW-1133">Transmembrane helix</keyword>
<feature type="transmembrane region" description="Helical" evidence="1">
    <location>
        <begin position="12"/>
        <end position="31"/>
    </location>
</feature>
<dbReference type="Pfam" id="PF02698">
    <property type="entry name" value="DUF218"/>
    <property type="match status" value="1"/>
</dbReference>
<reference evidence="3 4" key="1">
    <citation type="journal article" date="2014" name="FEMS Microbiol. Ecol.">
        <title>Sphaerotilus natans encrusted with nanoball-shaped Fe(III) oxide minerals formed by nitrate-reducing mixotrophic Fe(II) oxidation.</title>
        <authorList>
            <person name="Park S."/>
            <person name="Kim D.H."/>
            <person name="Lee J.H."/>
            <person name="Hur H.G."/>
        </authorList>
    </citation>
    <scope>NUCLEOTIDE SEQUENCE [LARGE SCALE GENOMIC DNA]</scope>
    <source>
        <strain evidence="3 4">DSM 6575</strain>
    </source>
</reference>
<dbReference type="PANTHER" id="PTHR30336:SF4">
    <property type="entry name" value="ENVELOPE BIOGENESIS FACTOR ELYC"/>
    <property type="match status" value="1"/>
</dbReference>
<organism evidence="3 4">
    <name type="scientific">Sphaerotilus natans subsp. natans DSM 6575</name>
    <dbReference type="NCBI Taxonomy" id="1286631"/>
    <lineage>
        <taxon>Bacteria</taxon>
        <taxon>Pseudomonadati</taxon>
        <taxon>Pseudomonadota</taxon>
        <taxon>Betaproteobacteria</taxon>
        <taxon>Burkholderiales</taxon>
        <taxon>Sphaerotilaceae</taxon>
        <taxon>Sphaerotilus</taxon>
    </lineage>
</organism>
<feature type="domain" description="DUF218" evidence="2">
    <location>
        <begin position="93"/>
        <end position="259"/>
    </location>
</feature>
<accession>A0A059KMD8</accession>
<dbReference type="EMBL" id="AZRA01000050">
    <property type="protein sequence ID" value="KDB52379.1"/>
    <property type="molecule type" value="Genomic_DNA"/>
</dbReference>
<dbReference type="CDD" id="cd06259">
    <property type="entry name" value="YdcF-like"/>
    <property type="match status" value="1"/>
</dbReference>
<comment type="caution">
    <text evidence="3">The sequence shown here is derived from an EMBL/GenBank/DDBJ whole genome shotgun (WGS) entry which is preliminary data.</text>
</comment>
<dbReference type="GO" id="GO:0000270">
    <property type="term" value="P:peptidoglycan metabolic process"/>
    <property type="evidence" value="ECO:0007669"/>
    <property type="project" value="TreeGrafter"/>
</dbReference>
<dbReference type="GO" id="GO:0043164">
    <property type="term" value="P:Gram-negative-bacterium-type cell wall biogenesis"/>
    <property type="evidence" value="ECO:0007669"/>
    <property type="project" value="TreeGrafter"/>
</dbReference>
<dbReference type="Gene3D" id="3.40.50.620">
    <property type="entry name" value="HUPs"/>
    <property type="match status" value="1"/>
</dbReference>
<dbReference type="Proteomes" id="UP000026714">
    <property type="component" value="Unassembled WGS sequence"/>
</dbReference>
<gene>
    <name evidence="3" type="ORF">X805_19940</name>
</gene>
<keyword evidence="4" id="KW-1185">Reference proteome</keyword>
<dbReference type="RefSeq" id="WP_037481276.1">
    <property type="nucleotide sequence ID" value="NZ_AZRA01000050.1"/>
</dbReference>